<dbReference type="EMBL" id="JASBWS010000147">
    <property type="protein sequence ID" value="KAJ9093818.1"/>
    <property type="molecule type" value="Genomic_DNA"/>
</dbReference>
<keyword evidence="2" id="KW-1185">Reference proteome</keyword>
<dbReference type="Proteomes" id="UP001230649">
    <property type="component" value="Unassembled WGS sequence"/>
</dbReference>
<comment type="caution">
    <text evidence="1">The sequence shown here is derived from an EMBL/GenBank/DDBJ whole genome shotgun (WGS) entry which is preliminary data.</text>
</comment>
<organism evidence="1 2">
    <name type="scientific">Naganishia adeliensis</name>
    <dbReference type="NCBI Taxonomy" id="92952"/>
    <lineage>
        <taxon>Eukaryota</taxon>
        <taxon>Fungi</taxon>
        <taxon>Dikarya</taxon>
        <taxon>Basidiomycota</taxon>
        <taxon>Agaricomycotina</taxon>
        <taxon>Tremellomycetes</taxon>
        <taxon>Filobasidiales</taxon>
        <taxon>Filobasidiaceae</taxon>
        <taxon>Naganishia</taxon>
    </lineage>
</organism>
<accession>A0ACC2V394</accession>
<protein>
    <submittedName>
        <fullName evidence="1">Uncharacterized protein</fullName>
    </submittedName>
</protein>
<evidence type="ECO:0000313" key="1">
    <source>
        <dbReference type="EMBL" id="KAJ9093818.1"/>
    </source>
</evidence>
<evidence type="ECO:0000313" key="2">
    <source>
        <dbReference type="Proteomes" id="UP001230649"/>
    </source>
</evidence>
<sequence length="956" mass="104351">MATHPPSPPYAHLAPRPQSPPPSYPYIPSAASFLASYSYAVPLCVEESWEDEYGAEEKQIISASAFLGHQPQKEEEGWRKEEAGNGAGYVLQDVRASLFPGQQFPANGCGVQGDHTWSADRGWTGPKDLSERPNPEAEKGASSEERGSAIDMGYLTDRLGSLAATRQELVDQPLQGTTNSGRPARVIRRGSGTASRSLSRQSSVRRATNAINNSAQPPPPPPQQQPSGPAGEMEEPMSPASAFLSHFSPPPTHAQAMNIPHPTTDPGDITSEFSLSRIGSPTRYGEHEASFDAPIHVFGPMGVMTGSHPTSEDALALGPRRSFSTSTTSGSWVPPHHLAMPPVGGMTMSTISSSSGFTHHFGTSSAPPDGAGAQVLGYTLGKVIGRGGFSTVRLAIDQHTGERYACRIIKRDDLSDQSGSLENFEIELEIWEEVSRVRYPRILPLLEKWRDPEGYATYLITPLMARGSLLDVIRREGGSEETARRWFPGIVEAVKALHCGWTGKDKNGAEQHAQGGYLHGDLKLDNFLVGSSGEICVCDFGLAQRIGAKPASAGDERRGRREERRIILHSREASPERTVVNAVAPHLTPTGSRHPSRSRPRFHSPYVSTTDADILHHAHHQHASRPSLPAFPVSSQLLHDRHHRSSQSRGRDPSPSPRGRRASRSRTRRGGASALPVPVQTFPSASLPYASPELLRAPPSPPDFAQDIWALGIILHALLTSRLPFVDAFDPRLQMKIIRGDWVIPPGLGREWTECLMGCLEVDPRRRWDIETLAASDAVQGWQEAKSRSKSRSRSRARARSGQRVDLSTSPTDRLGTGDVRARSRSRNRTDYFHDAGRTGRTRSRSNPAIAKIREQGGYSHYDSPLELVPETEQPSTVDEALPLGHSPPRSRSSQNRHVFGTGMSALAAHRDGDARHVSSRSRSRDPVAVVRREVGNIPAPQMSPVRNRGRTVRDS</sequence>
<name>A0ACC2V394_9TREE</name>
<gene>
    <name evidence="1" type="ORF">QFC20_007031</name>
</gene>
<reference evidence="1" key="1">
    <citation type="submission" date="2023-04" db="EMBL/GenBank/DDBJ databases">
        <title>Draft Genome sequencing of Naganishia species isolated from polar environments using Oxford Nanopore Technology.</title>
        <authorList>
            <person name="Leo P."/>
            <person name="Venkateswaran K."/>
        </authorList>
    </citation>
    <scope>NUCLEOTIDE SEQUENCE</scope>
    <source>
        <strain evidence="1">MNA-CCFEE 5262</strain>
    </source>
</reference>
<proteinExistence type="predicted"/>